<dbReference type="GO" id="GO:0016192">
    <property type="term" value="P:vesicle-mediated transport"/>
    <property type="evidence" value="ECO:0007669"/>
    <property type="project" value="InterPro"/>
</dbReference>
<dbReference type="Gene3D" id="3.40.50.1910">
    <property type="match status" value="2"/>
</dbReference>
<dbReference type="AlphaFoldDB" id="A0A9W6F863"/>
<name>A0A9W6F863_9CHLO</name>
<dbReference type="Pfam" id="PF00995">
    <property type="entry name" value="Sec1"/>
    <property type="match status" value="2"/>
</dbReference>
<dbReference type="Gene3D" id="3.40.50.2060">
    <property type="match status" value="1"/>
</dbReference>
<gene>
    <name evidence="3" type="primary">PLEST008482</name>
    <name evidence="3" type="ORF">PLESTB_001466600</name>
</gene>
<dbReference type="InterPro" id="IPR027482">
    <property type="entry name" value="Sec1-like_dom2"/>
</dbReference>
<dbReference type="InterPro" id="IPR001619">
    <property type="entry name" value="Sec1-like"/>
</dbReference>
<accession>A0A9W6F863</accession>
<dbReference type="Proteomes" id="UP001165080">
    <property type="component" value="Unassembled WGS sequence"/>
</dbReference>
<evidence type="ECO:0000256" key="1">
    <source>
        <dbReference type="ARBA" id="ARBA00009884"/>
    </source>
</evidence>
<evidence type="ECO:0000256" key="2">
    <source>
        <dbReference type="SAM" id="MobiDB-lite"/>
    </source>
</evidence>
<protein>
    <submittedName>
        <fullName evidence="3">Uncharacterized protein</fullName>
    </submittedName>
</protein>
<dbReference type="InterPro" id="IPR036045">
    <property type="entry name" value="Sec1-like_sf"/>
</dbReference>
<dbReference type="InterPro" id="IPR043154">
    <property type="entry name" value="Sec-1-like_dom1"/>
</dbReference>
<keyword evidence="4" id="KW-1185">Reference proteome</keyword>
<dbReference type="InterPro" id="IPR043155">
    <property type="entry name" value="VPS33_dom3b"/>
</dbReference>
<evidence type="ECO:0000313" key="4">
    <source>
        <dbReference type="Proteomes" id="UP001165080"/>
    </source>
</evidence>
<dbReference type="SUPFAM" id="SSF56815">
    <property type="entry name" value="Sec1/munc18-like (SM) proteins"/>
    <property type="match status" value="2"/>
</dbReference>
<dbReference type="PANTHER" id="PTHR11679">
    <property type="entry name" value="VESICLE PROTEIN SORTING-ASSOCIATED"/>
    <property type="match status" value="1"/>
</dbReference>
<feature type="region of interest" description="Disordered" evidence="2">
    <location>
        <begin position="719"/>
        <end position="750"/>
    </location>
</feature>
<feature type="compositionally biased region" description="Basic and acidic residues" evidence="2">
    <location>
        <begin position="431"/>
        <end position="441"/>
    </location>
</feature>
<comment type="caution">
    <text evidence="3">The sequence shown here is derived from an EMBL/GenBank/DDBJ whole genome shotgun (WGS) entry which is preliminary data.</text>
</comment>
<dbReference type="Gene3D" id="1.25.40.850">
    <property type="match status" value="1"/>
</dbReference>
<dbReference type="EMBL" id="BRXU01000027">
    <property type="protein sequence ID" value="GLC59251.1"/>
    <property type="molecule type" value="Genomic_DNA"/>
</dbReference>
<organism evidence="3 4">
    <name type="scientific">Pleodorina starrii</name>
    <dbReference type="NCBI Taxonomy" id="330485"/>
    <lineage>
        <taxon>Eukaryota</taxon>
        <taxon>Viridiplantae</taxon>
        <taxon>Chlorophyta</taxon>
        <taxon>core chlorophytes</taxon>
        <taxon>Chlorophyceae</taxon>
        <taxon>CS clade</taxon>
        <taxon>Chlamydomonadales</taxon>
        <taxon>Volvocaceae</taxon>
        <taxon>Pleodorina</taxon>
    </lineage>
</organism>
<feature type="region of interest" description="Disordered" evidence="2">
    <location>
        <begin position="201"/>
        <end position="222"/>
    </location>
</feature>
<feature type="region of interest" description="Disordered" evidence="2">
    <location>
        <begin position="428"/>
        <end position="452"/>
    </location>
</feature>
<reference evidence="3 4" key="1">
    <citation type="journal article" date="2023" name="Commun. Biol.">
        <title>Reorganization of the ancestral sex-determining regions during the evolution of trioecy in Pleodorina starrii.</title>
        <authorList>
            <person name="Takahashi K."/>
            <person name="Suzuki S."/>
            <person name="Kawai-Toyooka H."/>
            <person name="Yamamoto K."/>
            <person name="Hamaji T."/>
            <person name="Ootsuki R."/>
            <person name="Yamaguchi H."/>
            <person name="Kawachi M."/>
            <person name="Higashiyama T."/>
            <person name="Nozaki H."/>
        </authorList>
    </citation>
    <scope>NUCLEOTIDE SEQUENCE [LARGE SCALE GENOMIC DNA]</scope>
    <source>
        <strain evidence="3 4">NIES-4479</strain>
    </source>
</reference>
<comment type="similarity">
    <text evidence="1">Belongs to the STXBP/unc-18/SEC1 family.</text>
</comment>
<sequence length="837" mass="89795">MARLKPGKHQLPTLDTGPVPLVYIREQARKQLLEVVDLRRGKKALVLDPAISGPLGLLDTSLTDLLTEHGVVKLLYLEPGKRLDDPSYNATEPRLSDVRSVLYLVRPTVANAQAVAAQIKSRNKFELHDFSVCFIPRRTIACERILEEEGVLGDVVIGASVGRSVGRWVRQRMDFETCRTTCEEVCPHTTCDTQESLIAEGRGRGGLSPAQPPGEGSGQEMGLGGRVPCRVRTVWAHLHWLSFAKVRVVIKKMSQRTQTDSSSRLPLGAPLPPAPPPTPVALPAGEYCLDMVPYDDDVISLELDTAFYDCVCDGDSTPLYYTAAAITRLQALFGIIPRVQGKGPAAAAVRDMCFRMRRESSGLLAAPPLGGGSNGAGAGGSGFGIGSGRIDRLILLDREVDLITPMMTQITFEGLIDEITGIRHGSVPWQSKDKRAGEAGDSHGPGGSRAPVSRLPLNSTDIFFREFRDLPFHIAIMRLQQYALEARREFGDMKNKNFTELKNYVKDVPKVYMLDRLSDIAVPPAEQVKQQAFHDRLNKEQAIVEGYEPEANVAFIEELMYKGADLMEVLRLLVLLSTVGGGLPRRQLDSLRSEVLHTYGHQHLLTLNALEKSGLLKAAPGTRSPFHSVRKALQLIVPEQEGPAGGGAGAGSAAMDTPSDVSHLWKGYAPLSIRLVETALRSGWGPQLEVLAHLPGSQFDVLQTVDSNGMPVEKPYKATAGASASGGLGTTSSISGTSGGGGVGSSGSLQGTGSLGAGSSAAAAASSSSGGQQQQAETVLVAFIGGVTFAEISALRFLSSRPEWPYRFLVLTTKIVNGRTLLQTFVDPLANEFSASG</sequence>
<evidence type="ECO:0000313" key="3">
    <source>
        <dbReference type="EMBL" id="GLC59251.1"/>
    </source>
</evidence>
<proteinExistence type="inferred from homology"/>